<dbReference type="Pfam" id="PF02098">
    <property type="entry name" value="His_binding"/>
    <property type="match status" value="1"/>
</dbReference>
<evidence type="ECO:0000256" key="1">
    <source>
        <dbReference type="SAM" id="SignalP"/>
    </source>
</evidence>
<keyword evidence="1" id="KW-0732">Signal</keyword>
<protein>
    <submittedName>
        <fullName evidence="2">Lipocalin</fullName>
    </submittedName>
</protein>
<dbReference type="SUPFAM" id="SSF50814">
    <property type="entry name" value="Lipocalins"/>
    <property type="match status" value="1"/>
</dbReference>
<evidence type="ECO:0000313" key="2">
    <source>
        <dbReference type="EMBL" id="MAA15431.1"/>
    </source>
</evidence>
<feature type="chain" id="PRO_5012894964" evidence="1">
    <location>
        <begin position="22"/>
        <end position="213"/>
    </location>
</feature>
<sequence length="213" mass="23327">MATMFGTAFLIVGACVLSAKAVSGSSDGCLPETPPADGWNFLTEGTQYQMRKRNFIPPGGENTRCLSSTPEEKDTSKYRVNAKIRFLTQGSTSWQEITQKYQFSKASATDNYNIMNTTTDSAKPQASYEFIYTSQHCAVVIVRFLGPIDAAPRTASQASDETKSEEGTKCVLWVPEGKEESEDPCCESLLATKCGGKFDIIYDKRTCNSETGL</sequence>
<dbReference type="GO" id="GO:0030682">
    <property type="term" value="P:symbiont-mediated perturbation of host defenses"/>
    <property type="evidence" value="ECO:0007669"/>
    <property type="project" value="InterPro"/>
</dbReference>
<dbReference type="InterPro" id="IPR012674">
    <property type="entry name" value="Calycin"/>
</dbReference>
<dbReference type="AlphaFoldDB" id="A0A224YLK3"/>
<dbReference type="InterPro" id="IPR002970">
    <property type="entry name" value="Tick_his-bd"/>
</dbReference>
<dbReference type="GO" id="GO:0043176">
    <property type="term" value="F:amine binding"/>
    <property type="evidence" value="ECO:0007669"/>
    <property type="project" value="InterPro"/>
</dbReference>
<dbReference type="Gene3D" id="2.40.128.20">
    <property type="match status" value="1"/>
</dbReference>
<dbReference type="EMBL" id="GFPF01004285">
    <property type="protein sequence ID" value="MAA15431.1"/>
    <property type="molecule type" value="Transcribed_RNA"/>
</dbReference>
<proteinExistence type="predicted"/>
<accession>A0A224YLK3</accession>
<feature type="signal peptide" evidence="1">
    <location>
        <begin position="1"/>
        <end position="21"/>
    </location>
</feature>
<organism evidence="2">
    <name type="scientific">Rhipicephalus zambeziensis</name>
    <dbReference type="NCBI Taxonomy" id="60191"/>
    <lineage>
        <taxon>Eukaryota</taxon>
        <taxon>Metazoa</taxon>
        <taxon>Ecdysozoa</taxon>
        <taxon>Arthropoda</taxon>
        <taxon>Chelicerata</taxon>
        <taxon>Arachnida</taxon>
        <taxon>Acari</taxon>
        <taxon>Parasitiformes</taxon>
        <taxon>Ixodida</taxon>
        <taxon>Ixodoidea</taxon>
        <taxon>Ixodidae</taxon>
        <taxon>Rhipicephalinae</taxon>
        <taxon>Rhipicephalus</taxon>
        <taxon>Rhipicephalus</taxon>
    </lineage>
</organism>
<name>A0A224YLK3_9ACAR</name>
<reference evidence="2" key="1">
    <citation type="journal article" date="2017" name="Parasit. Vectors">
        <title>Sialotranscriptomics of Rhipicephalus zambeziensis reveals intricate expression profiles of secretory proteins and suggests tight temporal transcriptional regulation during blood-feeding.</title>
        <authorList>
            <person name="de Castro M.H."/>
            <person name="de Klerk D."/>
            <person name="Pienaar R."/>
            <person name="Rees D.J.G."/>
            <person name="Mans B.J."/>
        </authorList>
    </citation>
    <scope>NUCLEOTIDE SEQUENCE</scope>
    <source>
        <tissue evidence="2">Salivary glands</tissue>
    </source>
</reference>